<dbReference type="GO" id="GO:0005886">
    <property type="term" value="C:plasma membrane"/>
    <property type="evidence" value="ECO:0007669"/>
    <property type="project" value="TreeGrafter"/>
</dbReference>
<reference evidence="10" key="1">
    <citation type="submission" date="2023-01" db="EMBL/GenBank/DDBJ databases">
        <title>Genome assembly of the deep-sea coral Lophelia pertusa.</title>
        <authorList>
            <person name="Herrera S."/>
            <person name="Cordes E."/>
        </authorList>
    </citation>
    <scope>NUCLEOTIDE SEQUENCE</scope>
    <source>
        <strain evidence="10">USNM1676648</strain>
        <tissue evidence="10">Polyp</tissue>
    </source>
</reference>
<evidence type="ECO:0000256" key="2">
    <source>
        <dbReference type="ARBA" id="ARBA00022692"/>
    </source>
</evidence>
<dbReference type="AlphaFoldDB" id="A0A9W9ZWL3"/>
<feature type="transmembrane region" description="Helical" evidence="8">
    <location>
        <begin position="139"/>
        <end position="158"/>
    </location>
</feature>
<proteinExistence type="predicted"/>
<evidence type="ECO:0000313" key="11">
    <source>
        <dbReference type="Proteomes" id="UP001163046"/>
    </source>
</evidence>
<comment type="caution">
    <text evidence="10">The sequence shown here is derived from an EMBL/GenBank/DDBJ whole genome shotgun (WGS) entry which is preliminary data.</text>
</comment>
<sequence>MSTPPDEDDILLMTCETAKQIARAAEATVFILIFLGIVINATVCGAMLRNKCVLKNLSNFFVFHLSVADLIFRVLTVGPLIYLSSVFTTAQSAIPCKLLHFFSAACGAAFFVTLVVISVDVYRDAASPIKGLMSRRTPFLVVFGVWLYAAVCSGPLMYSAQSVLYTEIPEVTPNMTGDLKNCSVPKLCDFYRNWSGQLSTTVYFVLAFLVPLVVMAVLFLVTYIYLRRDYKSGAISKETANAKGKITRMLSALSLGVVICWGPNVLISMLRSYDRLADVRPDIVLILTIVTELMKFMNSLFNPLIFACYIPNFRKDWFGLCGRCKCCGKEKEIENPAIRHRHNIVQSTEFRDSQTMM</sequence>
<keyword evidence="11" id="KW-1185">Reference proteome</keyword>
<feature type="transmembrane region" description="Helical" evidence="8">
    <location>
        <begin position="98"/>
        <end position="119"/>
    </location>
</feature>
<accession>A0A9W9ZWL3</accession>
<feature type="transmembrane region" description="Helical" evidence="8">
    <location>
        <begin position="27"/>
        <end position="48"/>
    </location>
</feature>
<evidence type="ECO:0000259" key="9">
    <source>
        <dbReference type="PROSITE" id="PS50262"/>
    </source>
</evidence>
<feature type="transmembrane region" description="Helical" evidence="8">
    <location>
        <begin position="283"/>
        <end position="310"/>
    </location>
</feature>
<name>A0A9W9ZWL3_9CNID</name>
<dbReference type="PANTHER" id="PTHR45695:SF9">
    <property type="entry name" value="LEUCOKININ RECEPTOR"/>
    <property type="match status" value="1"/>
</dbReference>
<dbReference type="EMBL" id="MU825437">
    <property type="protein sequence ID" value="KAJ7389236.1"/>
    <property type="molecule type" value="Genomic_DNA"/>
</dbReference>
<dbReference type="Proteomes" id="UP001163046">
    <property type="component" value="Unassembled WGS sequence"/>
</dbReference>
<keyword evidence="3 8" id="KW-1133">Transmembrane helix</keyword>
<evidence type="ECO:0000313" key="10">
    <source>
        <dbReference type="EMBL" id="KAJ7389236.1"/>
    </source>
</evidence>
<gene>
    <name evidence="10" type="ORF">OS493_032704</name>
</gene>
<evidence type="ECO:0000256" key="1">
    <source>
        <dbReference type="ARBA" id="ARBA00004141"/>
    </source>
</evidence>
<comment type="subcellular location">
    <subcellularLocation>
        <location evidence="1">Membrane</location>
        <topology evidence="1">Multi-pass membrane protein</topology>
    </subcellularLocation>
</comment>
<dbReference type="SUPFAM" id="SSF81321">
    <property type="entry name" value="Family A G protein-coupled receptor-like"/>
    <property type="match status" value="1"/>
</dbReference>
<feature type="transmembrane region" description="Helical" evidence="8">
    <location>
        <begin position="202"/>
        <end position="226"/>
    </location>
</feature>
<evidence type="ECO:0000256" key="8">
    <source>
        <dbReference type="SAM" id="Phobius"/>
    </source>
</evidence>
<protein>
    <recommendedName>
        <fullName evidence="9">G-protein coupled receptors family 1 profile domain-containing protein</fullName>
    </recommendedName>
</protein>
<dbReference type="PROSITE" id="PS50262">
    <property type="entry name" value="G_PROTEIN_RECEP_F1_2"/>
    <property type="match status" value="1"/>
</dbReference>
<evidence type="ECO:0000256" key="4">
    <source>
        <dbReference type="ARBA" id="ARBA00023040"/>
    </source>
</evidence>
<dbReference type="InterPro" id="IPR017452">
    <property type="entry name" value="GPCR_Rhodpsn_7TM"/>
</dbReference>
<keyword evidence="2 8" id="KW-0812">Transmembrane</keyword>
<dbReference type="InterPro" id="IPR000276">
    <property type="entry name" value="GPCR_Rhodpsn"/>
</dbReference>
<organism evidence="10 11">
    <name type="scientific">Desmophyllum pertusum</name>
    <dbReference type="NCBI Taxonomy" id="174260"/>
    <lineage>
        <taxon>Eukaryota</taxon>
        <taxon>Metazoa</taxon>
        <taxon>Cnidaria</taxon>
        <taxon>Anthozoa</taxon>
        <taxon>Hexacorallia</taxon>
        <taxon>Scleractinia</taxon>
        <taxon>Caryophylliina</taxon>
        <taxon>Caryophylliidae</taxon>
        <taxon>Desmophyllum</taxon>
    </lineage>
</organism>
<feature type="transmembrane region" description="Helical" evidence="8">
    <location>
        <begin position="60"/>
        <end position="83"/>
    </location>
</feature>
<keyword evidence="4" id="KW-0297">G-protein coupled receptor</keyword>
<evidence type="ECO:0000256" key="3">
    <source>
        <dbReference type="ARBA" id="ARBA00022989"/>
    </source>
</evidence>
<feature type="transmembrane region" description="Helical" evidence="8">
    <location>
        <begin position="246"/>
        <end position="271"/>
    </location>
</feature>
<dbReference type="Gene3D" id="1.20.1070.10">
    <property type="entry name" value="Rhodopsin 7-helix transmembrane proteins"/>
    <property type="match status" value="1"/>
</dbReference>
<feature type="domain" description="G-protein coupled receptors family 1 profile" evidence="9">
    <location>
        <begin position="39"/>
        <end position="306"/>
    </location>
</feature>
<evidence type="ECO:0000256" key="5">
    <source>
        <dbReference type="ARBA" id="ARBA00023136"/>
    </source>
</evidence>
<keyword evidence="5 8" id="KW-0472">Membrane</keyword>
<keyword evidence="7" id="KW-0807">Transducer</keyword>
<dbReference type="GO" id="GO:0004930">
    <property type="term" value="F:G protein-coupled receptor activity"/>
    <property type="evidence" value="ECO:0007669"/>
    <property type="project" value="UniProtKB-KW"/>
</dbReference>
<dbReference type="CDD" id="cd00637">
    <property type="entry name" value="7tm_classA_rhodopsin-like"/>
    <property type="match status" value="1"/>
</dbReference>
<dbReference type="PANTHER" id="PTHR45695">
    <property type="entry name" value="LEUCOKININ RECEPTOR-RELATED"/>
    <property type="match status" value="1"/>
</dbReference>
<dbReference type="OrthoDB" id="5957518at2759"/>
<dbReference type="PRINTS" id="PR00237">
    <property type="entry name" value="GPCRRHODOPSN"/>
</dbReference>
<evidence type="ECO:0000256" key="6">
    <source>
        <dbReference type="ARBA" id="ARBA00023170"/>
    </source>
</evidence>
<dbReference type="Pfam" id="PF00001">
    <property type="entry name" value="7tm_1"/>
    <property type="match status" value="1"/>
</dbReference>
<evidence type="ECO:0000256" key="7">
    <source>
        <dbReference type="ARBA" id="ARBA00023224"/>
    </source>
</evidence>
<keyword evidence="6" id="KW-0675">Receptor</keyword>